<keyword evidence="2" id="KW-1185">Reference proteome</keyword>
<dbReference type="InterPro" id="IPR041492">
    <property type="entry name" value="HAD_2"/>
</dbReference>
<dbReference type="SFLD" id="SFLDG01129">
    <property type="entry name" value="C1.5:_HAD__Beta-PGM__Phosphata"/>
    <property type="match status" value="1"/>
</dbReference>
<dbReference type="NCBIfam" id="TIGR01549">
    <property type="entry name" value="HAD-SF-IA-v1"/>
    <property type="match status" value="1"/>
</dbReference>
<evidence type="ECO:0000313" key="1">
    <source>
        <dbReference type="EMBL" id="OSI16195.1"/>
    </source>
</evidence>
<organism evidence="1 2">
    <name type="scientific">Neisseria dentiae</name>
    <dbReference type="NCBI Taxonomy" id="194197"/>
    <lineage>
        <taxon>Bacteria</taxon>
        <taxon>Pseudomonadati</taxon>
        <taxon>Pseudomonadota</taxon>
        <taxon>Betaproteobacteria</taxon>
        <taxon>Neisseriales</taxon>
        <taxon>Neisseriaceae</taxon>
        <taxon>Neisseria</taxon>
    </lineage>
</organism>
<dbReference type="InterPro" id="IPR050155">
    <property type="entry name" value="HAD-like_hydrolase_sf"/>
</dbReference>
<dbReference type="GO" id="GO:0008967">
    <property type="term" value="F:phosphoglycolate phosphatase activity"/>
    <property type="evidence" value="ECO:0007669"/>
    <property type="project" value="TreeGrafter"/>
</dbReference>
<dbReference type="InterPro" id="IPR023214">
    <property type="entry name" value="HAD_sf"/>
</dbReference>
<comment type="caution">
    <text evidence="1">The sequence shown here is derived from an EMBL/GenBank/DDBJ whole genome shotgun (WGS) entry which is preliminary data.</text>
</comment>
<dbReference type="PANTHER" id="PTHR43434">
    <property type="entry name" value="PHOSPHOGLYCOLATE PHOSPHATASE"/>
    <property type="match status" value="1"/>
</dbReference>
<reference evidence="2" key="1">
    <citation type="submission" date="2017-01" db="EMBL/GenBank/DDBJ databases">
        <authorList>
            <person name="Wolfgang W.J."/>
            <person name="Cole J."/>
            <person name="Wroblewski D."/>
            <person name="Mcginnis J."/>
            <person name="Musser K.A."/>
        </authorList>
    </citation>
    <scope>NUCLEOTIDE SEQUENCE [LARGE SCALE GENOMIC DNA]</scope>
    <source>
        <strain evidence="2">DSM 19151</strain>
    </source>
</reference>
<dbReference type="Proteomes" id="UP000193118">
    <property type="component" value="Unassembled WGS sequence"/>
</dbReference>
<sequence length="216" mass="22975">MKPKLIIFDWDGTLADTTGPIIDTFRQTFAECGLPPPEAAAVKKLIGYNLVTIIRHLAPDADIHTKEQLAETYAHHYLNPNNHNMKLFDSALPCLQTLKQQGYWLAVATGKGRSGLDKAIAQTGTAGFWLATACASEQPSKPAPDMVFKLCDELGLNPADALVVGDTVYDLDMAANAGARAVGITTGAHPAEQLRQAGCLAVIDDLAELPGLLAGL</sequence>
<gene>
    <name evidence="1" type="ORF">BWD09_07540</name>
</gene>
<dbReference type="InterPro" id="IPR006439">
    <property type="entry name" value="HAD-SF_hydro_IA"/>
</dbReference>
<dbReference type="SUPFAM" id="SSF56784">
    <property type="entry name" value="HAD-like"/>
    <property type="match status" value="1"/>
</dbReference>
<keyword evidence="1" id="KW-0378">Hydrolase</keyword>
<dbReference type="OrthoDB" id="9782449at2"/>
<dbReference type="EMBL" id="MTBO01000017">
    <property type="protein sequence ID" value="OSI16195.1"/>
    <property type="molecule type" value="Genomic_DNA"/>
</dbReference>
<dbReference type="SFLD" id="SFLDG01135">
    <property type="entry name" value="C1.5.6:_HAD__Beta-PGM__Phospha"/>
    <property type="match status" value="1"/>
</dbReference>
<dbReference type="GeneID" id="94581284"/>
<dbReference type="SFLD" id="SFLDS00003">
    <property type="entry name" value="Haloacid_Dehalogenase"/>
    <property type="match status" value="1"/>
</dbReference>
<evidence type="ECO:0000313" key="2">
    <source>
        <dbReference type="Proteomes" id="UP000193118"/>
    </source>
</evidence>
<accession>A0A1X3D8V8</accession>
<dbReference type="Gene3D" id="1.10.150.240">
    <property type="entry name" value="Putative phosphatase, domain 2"/>
    <property type="match status" value="1"/>
</dbReference>
<protein>
    <submittedName>
        <fullName evidence="1">HAD family hydrolase</fullName>
    </submittedName>
</protein>
<dbReference type="Pfam" id="PF13419">
    <property type="entry name" value="HAD_2"/>
    <property type="match status" value="1"/>
</dbReference>
<dbReference type="GO" id="GO:0005829">
    <property type="term" value="C:cytosol"/>
    <property type="evidence" value="ECO:0007669"/>
    <property type="project" value="TreeGrafter"/>
</dbReference>
<dbReference type="InterPro" id="IPR036412">
    <property type="entry name" value="HAD-like_sf"/>
</dbReference>
<dbReference type="InterPro" id="IPR023198">
    <property type="entry name" value="PGP-like_dom2"/>
</dbReference>
<proteinExistence type="predicted"/>
<dbReference type="PANTHER" id="PTHR43434:SF24">
    <property type="entry name" value="HYDROLASE-RELATED"/>
    <property type="match status" value="1"/>
</dbReference>
<dbReference type="AlphaFoldDB" id="A0A1X3D8V8"/>
<dbReference type="GO" id="GO:0006281">
    <property type="term" value="P:DNA repair"/>
    <property type="evidence" value="ECO:0007669"/>
    <property type="project" value="TreeGrafter"/>
</dbReference>
<name>A0A1X3D8V8_9NEIS</name>
<dbReference type="Gene3D" id="3.40.50.1000">
    <property type="entry name" value="HAD superfamily/HAD-like"/>
    <property type="match status" value="1"/>
</dbReference>
<dbReference type="STRING" id="194197.BWD09_07540"/>
<dbReference type="RefSeq" id="WP_085366081.1">
    <property type="nucleotide sequence ID" value="NZ_CAUJPZ010000064.1"/>
</dbReference>